<sequence length="199" mass="22735">MNQIRAIQELNRKEIEQGISPDASWHTDYRDTAYVYFGGIPYELTEGDVITIFSQYGEPVFLKLVRDRETGKSKGFGWLKYEDQRSTDLAVDNLGGAEIAGRMERRARPRQPQEARALEGEETQEQEQEREQIATGSIRASCQGRILVFLASPRMPIFPNCPTARTRQWSLSAISYYSLECMRLNNKQTLPEPGVPFIP</sequence>
<feature type="region of interest" description="Disordered" evidence="3">
    <location>
        <begin position="103"/>
        <end position="127"/>
    </location>
</feature>
<dbReference type="GO" id="GO:0071011">
    <property type="term" value="C:precatalytic spliceosome"/>
    <property type="evidence" value="ECO:0007669"/>
    <property type="project" value="TreeGrafter"/>
</dbReference>
<dbReference type="InterPro" id="IPR035979">
    <property type="entry name" value="RBD_domain_sf"/>
</dbReference>
<keyword evidence="1 2" id="KW-0694">RNA-binding</keyword>
<gene>
    <name evidence="5" type="ORF">MAPG_01973</name>
</gene>
<feature type="compositionally biased region" description="Basic and acidic residues" evidence="3">
    <location>
        <begin position="103"/>
        <end position="119"/>
    </location>
</feature>
<dbReference type="SUPFAM" id="SSF54928">
    <property type="entry name" value="RNA-binding domain, RBD"/>
    <property type="match status" value="1"/>
</dbReference>
<dbReference type="GO" id="GO:0003723">
    <property type="term" value="F:RNA binding"/>
    <property type="evidence" value="ECO:0007669"/>
    <property type="project" value="UniProtKB-UniRule"/>
</dbReference>
<reference evidence="5" key="3">
    <citation type="submission" date="2011-03" db="EMBL/GenBank/DDBJ databases">
        <title>Annotation of Magnaporthe poae ATCC 64411.</title>
        <authorList>
            <person name="Ma L.-J."/>
            <person name="Dead R."/>
            <person name="Young S.K."/>
            <person name="Zeng Q."/>
            <person name="Gargeya S."/>
            <person name="Fitzgerald M."/>
            <person name="Haas B."/>
            <person name="Abouelleil A."/>
            <person name="Alvarado L."/>
            <person name="Arachchi H.M."/>
            <person name="Berlin A."/>
            <person name="Brown A."/>
            <person name="Chapman S.B."/>
            <person name="Chen Z."/>
            <person name="Dunbar C."/>
            <person name="Freedman E."/>
            <person name="Gearin G."/>
            <person name="Gellesch M."/>
            <person name="Goldberg J."/>
            <person name="Griggs A."/>
            <person name="Gujja S."/>
            <person name="Heiman D."/>
            <person name="Howarth C."/>
            <person name="Larson L."/>
            <person name="Lui A."/>
            <person name="MacDonald P.J.P."/>
            <person name="Mehta T."/>
            <person name="Montmayeur A."/>
            <person name="Murphy C."/>
            <person name="Neiman D."/>
            <person name="Pearson M."/>
            <person name="Priest M."/>
            <person name="Roberts A."/>
            <person name="Saif S."/>
            <person name="Shea T."/>
            <person name="Shenoy N."/>
            <person name="Sisk P."/>
            <person name="Stolte C."/>
            <person name="Sykes S."/>
            <person name="Yandava C."/>
            <person name="Wortman J."/>
            <person name="Nusbaum C."/>
            <person name="Birren B."/>
        </authorList>
    </citation>
    <scope>NUCLEOTIDE SEQUENCE</scope>
    <source>
        <strain evidence="5">ATCC 64411</strain>
    </source>
</reference>
<feature type="domain" description="RRM" evidence="4">
    <location>
        <begin position="33"/>
        <end position="111"/>
    </location>
</feature>
<dbReference type="InterPro" id="IPR000504">
    <property type="entry name" value="RRM_dom"/>
</dbReference>
<organism evidence="6 7">
    <name type="scientific">Magnaporthiopsis poae (strain ATCC 64411 / 73-15)</name>
    <name type="common">Kentucky bluegrass fungus</name>
    <name type="synonym">Magnaporthe poae</name>
    <dbReference type="NCBI Taxonomy" id="644358"/>
    <lineage>
        <taxon>Eukaryota</taxon>
        <taxon>Fungi</taxon>
        <taxon>Dikarya</taxon>
        <taxon>Ascomycota</taxon>
        <taxon>Pezizomycotina</taxon>
        <taxon>Sordariomycetes</taxon>
        <taxon>Sordariomycetidae</taxon>
        <taxon>Magnaporthales</taxon>
        <taxon>Magnaporthaceae</taxon>
        <taxon>Magnaporthiopsis</taxon>
    </lineage>
</organism>
<dbReference type="eggNOG" id="KOG0126">
    <property type="taxonomic scope" value="Eukaryota"/>
</dbReference>
<keyword evidence="7" id="KW-1185">Reference proteome</keyword>
<dbReference type="GO" id="GO:0000398">
    <property type="term" value="P:mRNA splicing, via spliceosome"/>
    <property type="evidence" value="ECO:0007669"/>
    <property type="project" value="InterPro"/>
</dbReference>
<dbReference type="EMBL" id="GL876967">
    <property type="protein sequence ID" value="KLU82905.1"/>
    <property type="molecule type" value="Genomic_DNA"/>
</dbReference>
<protein>
    <submittedName>
        <fullName evidence="5">U2 snRNP component IST3</fullName>
    </submittedName>
</protein>
<evidence type="ECO:0000256" key="2">
    <source>
        <dbReference type="PROSITE-ProRule" id="PRU00176"/>
    </source>
</evidence>
<reference evidence="7" key="2">
    <citation type="submission" date="2010-05" db="EMBL/GenBank/DDBJ databases">
        <title>The genome sequence of Magnaporthe poae strain ATCC 64411.</title>
        <authorList>
            <person name="Ma L.-J."/>
            <person name="Dead R."/>
            <person name="Young S."/>
            <person name="Zeng Q."/>
            <person name="Koehrsen M."/>
            <person name="Alvarado L."/>
            <person name="Berlin A."/>
            <person name="Chapman S.B."/>
            <person name="Chen Z."/>
            <person name="Freedman E."/>
            <person name="Gellesch M."/>
            <person name="Goldberg J."/>
            <person name="Griggs A."/>
            <person name="Gujja S."/>
            <person name="Heilman E.R."/>
            <person name="Heiman D."/>
            <person name="Hepburn T."/>
            <person name="Howarth C."/>
            <person name="Jen D."/>
            <person name="Larson L."/>
            <person name="Mehta T."/>
            <person name="Neiman D."/>
            <person name="Pearson M."/>
            <person name="Roberts A."/>
            <person name="Saif S."/>
            <person name="Shea T."/>
            <person name="Shenoy N."/>
            <person name="Sisk P."/>
            <person name="Stolte C."/>
            <person name="Sykes S."/>
            <person name="Walk T."/>
            <person name="White J."/>
            <person name="Yandava C."/>
            <person name="Haas B."/>
            <person name="Nusbaum C."/>
            <person name="Birren B."/>
        </authorList>
    </citation>
    <scope>NUCLEOTIDE SEQUENCE [LARGE SCALE GENOMIC DNA]</scope>
    <source>
        <strain evidence="7">ATCC 64411 / 73-15</strain>
    </source>
</reference>
<dbReference type="PANTHER" id="PTHR45880">
    <property type="entry name" value="RNA-BINDING MOTIF PROTEIN, X-LINKED 2"/>
    <property type="match status" value="1"/>
</dbReference>
<dbReference type="EMBL" id="ADBL01000495">
    <property type="status" value="NOT_ANNOTATED_CDS"/>
    <property type="molecule type" value="Genomic_DNA"/>
</dbReference>
<proteinExistence type="predicted"/>
<dbReference type="AlphaFoldDB" id="A0A0C4DQ36"/>
<dbReference type="GO" id="GO:0005686">
    <property type="term" value="C:U2 snRNP"/>
    <property type="evidence" value="ECO:0007669"/>
    <property type="project" value="TreeGrafter"/>
</dbReference>
<dbReference type="InterPro" id="IPR045844">
    <property type="entry name" value="RRM_Ist3-like"/>
</dbReference>
<dbReference type="InterPro" id="IPR051847">
    <property type="entry name" value="RNA_proc/Spliceosome_comp"/>
</dbReference>
<reference evidence="6" key="4">
    <citation type="journal article" date="2015" name="G3 (Bethesda)">
        <title>Genome sequences of three phytopathogenic species of the Magnaporthaceae family of fungi.</title>
        <authorList>
            <person name="Okagaki L.H."/>
            <person name="Nunes C.C."/>
            <person name="Sailsbery J."/>
            <person name="Clay B."/>
            <person name="Brown D."/>
            <person name="John T."/>
            <person name="Oh Y."/>
            <person name="Young N."/>
            <person name="Fitzgerald M."/>
            <person name="Haas B.J."/>
            <person name="Zeng Q."/>
            <person name="Young S."/>
            <person name="Adiconis X."/>
            <person name="Fan L."/>
            <person name="Levin J.Z."/>
            <person name="Mitchell T.K."/>
            <person name="Okubara P.A."/>
            <person name="Farman M.L."/>
            <person name="Kohn L.M."/>
            <person name="Birren B."/>
            <person name="Ma L.-J."/>
            <person name="Dean R.A."/>
        </authorList>
    </citation>
    <scope>NUCLEOTIDE SEQUENCE</scope>
    <source>
        <strain evidence="6">ATCC 64411 / 73-15</strain>
    </source>
</reference>
<dbReference type="SMART" id="SM00360">
    <property type="entry name" value="RRM"/>
    <property type="match status" value="1"/>
</dbReference>
<dbReference type="EMBL" id="ADBL01000494">
    <property type="status" value="NOT_ANNOTATED_CDS"/>
    <property type="molecule type" value="Genomic_DNA"/>
</dbReference>
<dbReference type="STRING" id="644358.A0A0C4DQ36"/>
<dbReference type="EnsemblFungi" id="MAPG_01973T0">
    <property type="protein sequence ID" value="MAPG_01973T0"/>
    <property type="gene ID" value="MAPG_01973"/>
</dbReference>
<evidence type="ECO:0000256" key="1">
    <source>
        <dbReference type="ARBA" id="ARBA00022884"/>
    </source>
</evidence>
<evidence type="ECO:0000313" key="5">
    <source>
        <dbReference type="EMBL" id="KLU82905.1"/>
    </source>
</evidence>
<dbReference type="InterPro" id="IPR012677">
    <property type="entry name" value="Nucleotide-bd_a/b_plait_sf"/>
</dbReference>
<dbReference type="OrthoDB" id="2573941at2759"/>
<accession>A0A0C4DQ36</accession>
<dbReference type="VEuPathDB" id="FungiDB:MAPG_01973"/>
<dbReference type="Proteomes" id="UP000011715">
    <property type="component" value="Unassembled WGS sequence"/>
</dbReference>
<dbReference type="Pfam" id="PF00076">
    <property type="entry name" value="RRM_1"/>
    <property type="match status" value="1"/>
</dbReference>
<name>A0A0C4DQ36_MAGP6</name>
<evidence type="ECO:0000313" key="6">
    <source>
        <dbReference type="EnsemblFungi" id="MAPG_01973T0"/>
    </source>
</evidence>
<reference evidence="5" key="1">
    <citation type="submission" date="2010-05" db="EMBL/GenBank/DDBJ databases">
        <title>The Genome Sequence of Magnaporthe poae strain ATCC 64411.</title>
        <authorList>
            <consortium name="The Broad Institute Genome Sequencing Platform"/>
            <consortium name="Broad Institute Genome Sequencing Center for Infectious Disease"/>
            <person name="Ma L.-J."/>
            <person name="Dead R."/>
            <person name="Young S."/>
            <person name="Zeng Q."/>
            <person name="Koehrsen M."/>
            <person name="Alvarado L."/>
            <person name="Berlin A."/>
            <person name="Chapman S.B."/>
            <person name="Chen Z."/>
            <person name="Freedman E."/>
            <person name="Gellesch M."/>
            <person name="Goldberg J."/>
            <person name="Griggs A."/>
            <person name="Gujja S."/>
            <person name="Heilman E.R."/>
            <person name="Heiman D."/>
            <person name="Hepburn T."/>
            <person name="Howarth C."/>
            <person name="Jen D."/>
            <person name="Larson L."/>
            <person name="Mehta T."/>
            <person name="Neiman D."/>
            <person name="Pearson M."/>
            <person name="Roberts A."/>
            <person name="Saif S."/>
            <person name="Shea T."/>
            <person name="Shenoy N."/>
            <person name="Sisk P."/>
            <person name="Stolte C."/>
            <person name="Sykes S."/>
            <person name="Walk T."/>
            <person name="White J."/>
            <person name="Yandava C."/>
            <person name="Haas B."/>
            <person name="Nusbaum C."/>
            <person name="Birren B."/>
        </authorList>
    </citation>
    <scope>NUCLEOTIDE SEQUENCE</scope>
    <source>
        <strain evidence="5">ATCC 64411</strain>
    </source>
</reference>
<dbReference type="PROSITE" id="PS50102">
    <property type="entry name" value="RRM"/>
    <property type="match status" value="1"/>
</dbReference>
<reference evidence="6" key="5">
    <citation type="submission" date="2015-06" db="UniProtKB">
        <authorList>
            <consortium name="EnsemblFungi"/>
        </authorList>
    </citation>
    <scope>IDENTIFICATION</scope>
    <source>
        <strain evidence="6">ATCC 64411</strain>
    </source>
</reference>
<evidence type="ECO:0000256" key="3">
    <source>
        <dbReference type="SAM" id="MobiDB-lite"/>
    </source>
</evidence>
<evidence type="ECO:0000313" key="7">
    <source>
        <dbReference type="Proteomes" id="UP000011715"/>
    </source>
</evidence>
<dbReference type="Gene3D" id="3.30.70.330">
    <property type="match status" value="1"/>
</dbReference>
<dbReference type="GO" id="GO:0071013">
    <property type="term" value="C:catalytic step 2 spliceosome"/>
    <property type="evidence" value="ECO:0007669"/>
    <property type="project" value="TreeGrafter"/>
</dbReference>
<dbReference type="CDD" id="cd12411">
    <property type="entry name" value="RRM_ist3_like"/>
    <property type="match status" value="1"/>
</dbReference>
<evidence type="ECO:0000259" key="4">
    <source>
        <dbReference type="PROSITE" id="PS50102"/>
    </source>
</evidence>
<dbReference type="PANTHER" id="PTHR45880:SF1">
    <property type="entry name" value="RNA-BINDING MOTIF PROTEIN, X-LINKED 2"/>
    <property type="match status" value="1"/>
</dbReference>